<dbReference type="KEGG" id="rhy:RD110_07575"/>
<dbReference type="InterPro" id="IPR029058">
    <property type="entry name" value="AB_hydrolase_fold"/>
</dbReference>
<dbReference type="PRINTS" id="PR00111">
    <property type="entry name" value="ABHYDROLASE"/>
</dbReference>
<accession>A0A1P8JTI0</accession>
<dbReference type="RefSeq" id="WP_076198189.1">
    <property type="nucleotide sequence ID" value="NZ_CP019236.1"/>
</dbReference>
<dbReference type="EMBL" id="CP019236">
    <property type="protein sequence ID" value="APW37072.1"/>
    <property type="molecule type" value="Genomic_DNA"/>
</dbReference>
<dbReference type="SUPFAM" id="SSF53474">
    <property type="entry name" value="alpha/beta-Hydrolases"/>
    <property type="match status" value="1"/>
</dbReference>
<dbReference type="Pfam" id="PF12697">
    <property type="entry name" value="Abhydrolase_6"/>
    <property type="match status" value="1"/>
</dbReference>
<sequence>MPFTDAALDAALHLDTPALIPQLLAMATRRETPCGDGHVVWHIWGEASELPPVVLFHGGSGSWTHWVRNIAPLVQAGRQVLVPDLPGFGDSALPAQGRDADALVAPLEAGLRLLLGTPGASGHRACDLVGFSFGGLTAGLLAAAHPARVHRLVVCGAPGLGLASRRAVQLTGWRHLADPAEVEAVHRLNLKALMFADAASITPLALALHAANVVRDRMPGRRLAYSDALLQALAVVTCPVFAIYGREDVLYLGKLEALEAALASAPGFRGLRFIDHAGHWVQFEQAAAFDAALREALAPPAAAFPVPIGS</sequence>
<feature type="domain" description="AB hydrolase-1" evidence="1">
    <location>
        <begin position="53"/>
        <end position="290"/>
    </location>
</feature>
<evidence type="ECO:0000259" key="1">
    <source>
        <dbReference type="Pfam" id="PF12697"/>
    </source>
</evidence>
<gene>
    <name evidence="2" type="ORF">RD110_07575</name>
</gene>
<name>A0A1P8JTI0_9BURK</name>
<evidence type="ECO:0000313" key="3">
    <source>
        <dbReference type="Proteomes" id="UP000186609"/>
    </source>
</evidence>
<dbReference type="PANTHER" id="PTHR43798">
    <property type="entry name" value="MONOACYLGLYCEROL LIPASE"/>
    <property type="match status" value="1"/>
</dbReference>
<dbReference type="OrthoDB" id="8562572at2"/>
<dbReference type="STRING" id="1842727.RD110_07575"/>
<dbReference type="InterPro" id="IPR000639">
    <property type="entry name" value="Epox_hydrolase-like"/>
</dbReference>
<evidence type="ECO:0000313" key="2">
    <source>
        <dbReference type="EMBL" id="APW37072.1"/>
    </source>
</evidence>
<dbReference type="AlphaFoldDB" id="A0A1P8JTI0"/>
<reference evidence="2 3" key="1">
    <citation type="submission" date="2017-01" db="EMBL/GenBank/DDBJ databases">
        <authorList>
            <person name="Mah S.A."/>
            <person name="Swanson W.J."/>
            <person name="Moy G.W."/>
            <person name="Vacquier V.D."/>
        </authorList>
    </citation>
    <scope>NUCLEOTIDE SEQUENCE [LARGE SCALE GENOMIC DNA]</scope>
    <source>
        <strain evidence="2 3">DCY110</strain>
    </source>
</reference>
<proteinExistence type="predicted"/>
<dbReference type="InterPro" id="IPR050266">
    <property type="entry name" value="AB_hydrolase_sf"/>
</dbReference>
<dbReference type="GO" id="GO:0016020">
    <property type="term" value="C:membrane"/>
    <property type="evidence" value="ECO:0007669"/>
    <property type="project" value="TreeGrafter"/>
</dbReference>
<protein>
    <submittedName>
        <fullName evidence="2">Alpha/beta hydrolase</fullName>
    </submittedName>
</protein>
<keyword evidence="3" id="KW-1185">Reference proteome</keyword>
<dbReference type="InterPro" id="IPR000073">
    <property type="entry name" value="AB_hydrolase_1"/>
</dbReference>
<dbReference type="PANTHER" id="PTHR43798:SF33">
    <property type="entry name" value="HYDROLASE, PUTATIVE (AFU_ORTHOLOGUE AFUA_2G14860)-RELATED"/>
    <property type="match status" value="1"/>
</dbReference>
<dbReference type="GO" id="GO:0016787">
    <property type="term" value="F:hydrolase activity"/>
    <property type="evidence" value="ECO:0007669"/>
    <property type="project" value="UniProtKB-KW"/>
</dbReference>
<keyword evidence="2" id="KW-0378">Hydrolase</keyword>
<organism evidence="2 3">
    <name type="scientific">Rhodoferax koreensis</name>
    <dbReference type="NCBI Taxonomy" id="1842727"/>
    <lineage>
        <taxon>Bacteria</taxon>
        <taxon>Pseudomonadati</taxon>
        <taxon>Pseudomonadota</taxon>
        <taxon>Betaproteobacteria</taxon>
        <taxon>Burkholderiales</taxon>
        <taxon>Comamonadaceae</taxon>
        <taxon>Rhodoferax</taxon>
    </lineage>
</organism>
<dbReference type="PRINTS" id="PR00412">
    <property type="entry name" value="EPOXHYDRLASE"/>
</dbReference>
<dbReference type="Gene3D" id="3.40.50.1820">
    <property type="entry name" value="alpha/beta hydrolase"/>
    <property type="match status" value="1"/>
</dbReference>
<dbReference type="Proteomes" id="UP000186609">
    <property type="component" value="Chromosome"/>
</dbReference>